<sequence length="138" mass="15835">MTYLYANNTTGNFTKDDHEANSINPAAIQYDSNIENDDSYDAYSPSTPYWVKTKIRNDGTNGNYSTDADPEHYSPSVTYNNFDRTYTGTPVPTWVKNKRKVTNKSSPKQKYKSKKLAGKRYSKGKWNKKKEIPKEISN</sequence>
<organism evidence="2 3">
    <name type="scientific">Candida maltosa (strain Xu316)</name>
    <name type="common">Yeast</name>
    <dbReference type="NCBI Taxonomy" id="1245528"/>
    <lineage>
        <taxon>Eukaryota</taxon>
        <taxon>Fungi</taxon>
        <taxon>Dikarya</taxon>
        <taxon>Ascomycota</taxon>
        <taxon>Saccharomycotina</taxon>
        <taxon>Pichiomycetes</taxon>
        <taxon>Debaryomycetaceae</taxon>
        <taxon>Candida/Lodderomyces clade</taxon>
        <taxon>Candida</taxon>
    </lineage>
</organism>
<dbReference type="HOGENOM" id="CLU_1855006_0_0_1"/>
<protein>
    <submittedName>
        <fullName evidence="2">Putative peptidoglycan binding domain protein</fullName>
    </submittedName>
</protein>
<feature type="region of interest" description="Disordered" evidence="1">
    <location>
        <begin position="90"/>
        <end position="138"/>
    </location>
</feature>
<reference evidence="2 3" key="1">
    <citation type="submission" date="2013-02" db="EMBL/GenBank/DDBJ databases">
        <title>Genome sequence of Candida maltosa Xu316, a potential industrial strain for xylitol and ethanol production.</title>
        <authorList>
            <person name="Yu J."/>
            <person name="Wang Q."/>
            <person name="Geng X."/>
            <person name="Bao W."/>
            <person name="He P."/>
            <person name="Cai J."/>
        </authorList>
    </citation>
    <scope>NUCLEOTIDE SEQUENCE [LARGE SCALE GENOMIC DNA]</scope>
    <source>
        <strain evidence="3">Xu316</strain>
    </source>
</reference>
<gene>
    <name evidence="2" type="ORF">G210_3552</name>
</gene>
<evidence type="ECO:0000313" key="2">
    <source>
        <dbReference type="EMBL" id="EMG46216.1"/>
    </source>
</evidence>
<dbReference type="AlphaFoldDB" id="M3IIN2"/>
<feature type="compositionally biased region" description="Basic and acidic residues" evidence="1">
    <location>
        <begin position="129"/>
        <end position="138"/>
    </location>
</feature>
<comment type="caution">
    <text evidence="2">The sequence shown here is derived from an EMBL/GenBank/DDBJ whole genome shotgun (WGS) entry which is preliminary data.</text>
</comment>
<accession>M3IIN2</accession>
<evidence type="ECO:0000256" key="1">
    <source>
        <dbReference type="SAM" id="MobiDB-lite"/>
    </source>
</evidence>
<name>M3IIN2_CANMX</name>
<proteinExistence type="predicted"/>
<feature type="compositionally biased region" description="Basic residues" evidence="1">
    <location>
        <begin position="96"/>
        <end position="128"/>
    </location>
</feature>
<dbReference type="EMBL" id="AOGT01002079">
    <property type="protein sequence ID" value="EMG46216.1"/>
    <property type="molecule type" value="Genomic_DNA"/>
</dbReference>
<evidence type="ECO:0000313" key="3">
    <source>
        <dbReference type="Proteomes" id="UP000011777"/>
    </source>
</evidence>
<dbReference type="Proteomes" id="UP000011777">
    <property type="component" value="Unassembled WGS sequence"/>
</dbReference>
<keyword evidence="3" id="KW-1185">Reference proteome</keyword>